<accession>A0A090D1M6</accession>
<comment type="subcellular location">
    <subcellularLocation>
        <location evidence="3">Cytoplasm</location>
    </subcellularLocation>
    <text evidence="3">The tmRNA-SmpB complex associates with stalled 70S ribosomes.</text>
</comment>
<evidence type="ECO:0000313" key="5">
    <source>
        <dbReference type="EMBL" id="CDR33920.1"/>
    </source>
</evidence>
<dbReference type="PANTHER" id="PTHR30308:SF2">
    <property type="entry name" value="SSRA-BINDING PROTEIN"/>
    <property type="match status" value="1"/>
</dbReference>
<evidence type="ECO:0000256" key="3">
    <source>
        <dbReference type="HAMAP-Rule" id="MF_00023"/>
    </source>
</evidence>
<dbReference type="GO" id="GO:0070930">
    <property type="term" value="P:trans-translation-dependent protein tagging"/>
    <property type="evidence" value="ECO:0007669"/>
    <property type="project" value="TreeGrafter"/>
</dbReference>
<dbReference type="NCBIfam" id="TIGR00086">
    <property type="entry name" value="smpB"/>
    <property type="match status" value="1"/>
</dbReference>
<evidence type="ECO:0000256" key="1">
    <source>
        <dbReference type="ARBA" id="ARBA00022490"/>
    </source>
</evidence>
<keyword evidence="1 3" id="KW-0963">Cytoplasm</keyword>
<dbReference type="InterPro" id="IPR000037">
    <property type="entry name" value="SsrA-bd_prot"/>
</dbReference>
<dbReference type="HAMAP" id="MF_00023">
    <property type="entry name" value="SmpB"/>
    <property type="match status" value="1"/>
</dbReference>
<dbReference type="EMBL" id="CCEJ010000004">
    <property type="protein sequence ID" value="CDR33920.1"/>
    <property type="molecule type" value="Genomic_DNA"/>
</dbReference>
<sequence length="153" mass="17648">MKKNASSEIVKNRKAFHDYEILESFEAGLVLSGTEIKSIRNNGASLQEAYVQPLKGELWLIGSHIAPYSHGNIHNHEERRDRKLLMHRREILKLKQAAQEKGLTLIPLALYFKKGVVKLSLGLCKGKKNFDKRESIKERDEKRRMDAAKKMHE</sequence>
<dbReference type="GO" id="GO:0003723">
    <property type="term" value="F:RNA binding"/>
    <property type="evidence" value="ECO:0007669"/>
    <property type="project" value="UniProtKB-UniRule"/>
</dbReference>
<feature type="region of interest" description="Disordered" evidence="4">
    <location>
        <begin position="132"/>
        <end position="153"/>
    </location>
</feature>
<dbReference type="PANTHER" id="PTHR30308">
    <property type="entry name" value="TMRNA-BINDING COMPONENT OF TRANS-TRANSLATION TAGGING COMPLEX"/>
    <property type="match status" value="1"/>
</dbReference>
<dbReference type="InterPro" id="IPR023620">
    <property type="entry name" value="SmpB"/>
</dbReference>
<dbReference type="NCBIfam" id="NF003843">
    <property type="entry name" value="PRK05422.1"/>
    <property type="match status" value="1"/>
</dbReference>
<dbReference type="RefSeq" id="WP_041017442.1">
    <property type="nucleotide sequence ID" value="NZ_CCEJ010000004.1"/>
</dbReference>
<keyword evidence="6" id="KW-1185">Reference proteome</keyword>
<reference evidence="5" key="1">
    <citation type="submission" date="2013-12" db="EMBL/GenBank/DDBJ databases">
        <authorList>
            <person name="Linke B."/>
        </authorList>
    </citation>
    <scope>NUCLEOTIDE SEQUENCE [LARGE SCALE GENOMIC DNA]</scope>
    <source>
        <strain evidence="5">CRIB-18</strain>
    </source>
</reference>
<name>A0A090D1M6_9BACT</name>
<dbReference type="SUPFAM" id="SSF74982">
    <property type="entry name" value="Small protein B (SmpB)"/>
    <property type="match status" value="1"/>
</dbReference>
<organism evidence="5 6">
    <name type="scientific">Candidatus Criblamydia sequanensis CRIB-18</name>
    <dbReference type="NCBI Taxonomy" id="1437425"/>
    <lineage>
        <taxon>Bacteria</taxon>
        <taxon>Pseudomonadati</taxon>
        <taxon>Chlamydiota</taxon>
        <taxon>Chlamydiia</taxon>
        <taxon>Parachlamydiales</taxon>
        <taxon>Candidatus Criblamydiaceae</taxon>
        <taxon>Candidatus Criblamydia</taxon>
    </lineage>
</organism>
<dbReference type="Gene3D" id="2.40.280.10">
    <property type="match status" value="1"/>
</dbReference>
<evidence type="ECO:0000313" key="6">
    <source>
        <dbReference type="Proteomes" id="UP000031552"/>
    </source>
</evidence>
<dbReference type="Pfam" id="PF01668">
    <property type="entry name" value="SmpB"/>
    <property type="match status" value="1"/>
</dbReference>
<dbReference type="CDD" id="cd09294">
    <property type="entry name" value="SmpB"/>
    <property type="match status" value="1"/>
</dbReference>
<keyword evidence="2 3" id="KW-0694">RNA-binding</keyword>
<dbReference type="OrthoDB" id="9805462at2"/>
<comment type="caution">
    <text evidence="5">The sequence shown here is derived from an EMBL/GenBank/DDBJ whole genome shotgun (WGS) entry which is preliminary data.</text>
</comment>
<dbReference type="Proteomes" id="UP000031552">
    <property type="component" value="Unassembled WGS sequence"/>
</dbReference>
<evidence type="ECO:0000256" key="4">
    <source>
        <dbReference type="SAM" id="MobiDB-lite"/>
    </source>
</evidence>
<reference evidence="5" key="2">
    <citation type="submission" date="2014-09" db="EMBL/GenBank/DDBJ databases">
        <title>Criblamydia sequanensis harbors a mega-plasmid encoding arsenite resistance.</title>
        <authorList>
            <person name="Bertelli C."/>
            <person name="Goesmann A."/>
            <person name="Greub G."/>
        </authorList>
    </citation>
    <scope>NUCLEOTIDE SEQUENCE [LARGE SCALE GENOMIC DNA]</scope>
    <source>
        <strain evidence="5">CRIB-18</strain>
    </source>
</reference>
<gene>
    <name evidence="3 5" type="primary">smpB</name>
    <name evidence="5" type="ORF">CSEC_1094</name>
</gene>
<comment type="similarity">
    <text evidence="3">Belongs to the SmpB family.</text>
</comment>
<comment type="function">
    <text evidence="3">Required for rescue of stalled ribosomes mediated by trans-translation. Binds to transfer-messenger RNA (tmRNA), required for stable association of tmRNA with ribosomes. tmRNA and SmpB together mimic tRNA shape, replacing the anticodon stem-loop with SmpB. tmRNA is encoded by the ssrA gene; the 2 termini fold to resemble tRNA(Ala) and it encodes a 'tag peptide', a short internal open reading frame. During trans-translation Ala-aminoacylated tmRNA acts like a tRNA, entering the A-site of stalled ribosomes, displacing the stalled mRNA. The ribosome then switches to translate the ORF on the tmRNA; the nascent peptide is terminated with the 'tag peptide' encoded by the tmRNA and targeted for degradation. The ribosome is freed to recommence translation, which seems to be the essential function of trans-translation.</text>
</comment>
<dbReference type="GO" id="GO:0005829">
    <property type="term" value="C:cytosol"/>
    <property type="evidence" value="ECO:0007669"/>
    <property type="project" value="TreeGrafter"/>
</dbReference>
<dbReference type="GO" id="GO:0070929">
    <property type="term" value="P:trans-translation"/>
    <property type="evidence" value="ECO:0007669"/>
    <property type="project" value="UniProtKB-UniRule"/>
</dbReference>
<proteinExistence type="inferred from homology"/>
<dbReference type="AlphaFoldDB" id="A0A090D1M6"/>
<evidence type="ECO:0000256" key="2">
    <source>
        <dbReference type="ARBA" id="ARBA00022884"/>
    </source>
</evidence>
<dbReference type="STRING" id="1437425.CSEC_1094"/>
<dbReference type="InterPro" id="IPR020081">
    <property type="entry name" value="SsrA-bd_prot_CS"/>
</dbReference>
<dbReference type="PROSITE" id="PS01317">
    <property type="entry name" value="SSRP"/>
    <property type="match status" value="1"/>
</dbReference>
<protein>
    <recommendedName>
        <fullName evidence="3">SsrA-binding protein</fullName>
    </recommendedName>
    <alternativeName>
        <fullName evidence="3">Small protein B</fullName>
    </alternativeName>
</protein>
<dbReference type="eggNOG" id="COG0691">
    <property type="taxonomic scope" value="Bacteria"/>
</dbReference>